<dbReference type="WBParaSite" id="ACAC_0000439601-mRNA-1">
    <property type="protein sequence ID" value="ACAC_0000439601-mRNA-1"/>
    <property type="gene ID" value="ACAC_0000439601"/>
</dbReference>
<protein>
    <submittedName>
        <fullName evidence="2">Lipoprotein</fullName>
    </submittedName>
</protein>
<proteinExistence type="predicted"/>
<evidence type="ECO:0000313" key="1">
    <source>
        <dbReference type="Proteomes" id="UP000035642"/>
    </source>
</evidence>
<organism evidence="1 2">
    <name type="scientific">Angiostrongylus cantonensis</name>
    <name type="common">Rat lungworm</name>
    <dbReference type="NCBI Taxonomy" id="6313"/>
    <lineage>
        <taxon>Eukaryota</taxon>
        <taxon>Metazoa</taxon>
        <taxon>Ecdysozoa</taxon>
        <taxon>Nematoda</taxon>
        <taxon>Chromadorea</taxon>
        <taxon>Rhabditida</taxon>
        <taxon>Rhabditina</taxon>
        <taxon>Rhabditomorpha</taxon>
        <taxon>Strongyloidea</taxon>
        <taxon>Metastrongylidae</taxon>
        <taxon>Angiostrongylus</taxon>
    </lineage>
</organism>
<reference evidence="1" key="1">
    <citation type="submission" date="2012-09" db="EMBL/GenBank/DDBJ databases">
        <authorList>
            <person name="Martin A.A."/>
        </authorList>
    </citation>
    <scope>NUCLEOTIDE SEQUENCE</scope>
</reference>
<reference evidence="2" key="2">
    <citation type="submission" date="2017-02" db="UniProtKB">
        <authorList>
            <consortium name="WormBaseParasite"/>
        </authorList>
    </citation>
    <scope>IDENTIFICATION</scope>
</reference>
<dbReference type="AlphaFoldDB" id="A0A0K0D2V1"/>
<keyword evidence="1" id="KW-1185">Reference proteome</keyword>
<accession>A0A0K0D2V1</accession>
<sequence>MYLENAIYMRNNDVATKMGSSSLLEQRQKEDKAACDAYWQLRDLDSRGTVFPRFEYYAQKAFDAPATRFRGVCQTAKY</sequence>
<dbReference type="Proteomes" id="UP000035642">
    <property type="component" value="Unassembled WGS sequence"/>
</dbReference>
<dbReference type="STRING" id="6313.A0A0K0D2V1"/>
<evidence type="ECO:0000313" key="2">
    <source>
        <dbReference type="WBParaSite" id="ACAC_0000439601-mRNA-1"/>
    </source>
</evidence>
<name>A0A0K0D2V1_ANGCA</name>